<dbReference type="AlphaFoldDB" id="A0A2G5SDI1"/>
<feature type="domain" description="Ubiquitin-like" evidence="1">
    <location>
        <begin position="7"/>
        <end position="77"/>
    </location>
</feature>
<dbReference type="CDD" id="cd01763">
    <property type="entry name" value="Ubl_SUMO_like"/>
    <property type="match status" value="1"/>
</dbReference>
<proteinExistence type="predicted"/>
<comment type="caution">
    <text evidence="2">The sequence shown here is derived from an EMBL/GenBank/DDBJ whole genome shotgun (WGS) entry which is preliminary data.</text>
</comment>
<dbReference type="EMBL" id="PDUG01000016">
    <property type="protein sequence ID" value="PIC12982.1"/>
    <property type="molecule type" value="Genomic_DNA"/>
</dbReference>
<keyword evidence="3" id="KW-1185">Reference proteome</keyword>
<dbReference type="OrthoDB" id="442921at2759"/>
<accession>A0A2G5SDI1</accession>
<dbReference type="InterPro" id="IPR000626">
    <property type="entry name" value="Ubiquitin-like_dom"/>
</dbReference>
<organism evidence="2 3">
    <name type="scientific">Caenorhabditis nigoni</name>
    <dbReference type="NCBI Taxonomy" id="1611254"/>
    <lineage>
        <taxon>Eukaryota</taxon>
        <taxon>Metazoa</taxon>
        <taxon>Ecdysozoa</taxon>
        <taxon>Nematoda</taxon>
        <taxon>Chromadorea</taxon>
        <taxon>Rhabditida</taxon>
        <taxon>Rhabditina</taxon>
        <taxon>Rhabditomorpha</taxon>
        <taxon>Rhabditoidea</taxon>
        <taxon>Rhabditidae</taxon>
        <taxon>Peloderinae</taxon>
        <taxon>Caenorhabditis</taxon>
    </lineage>
</organism>
<dbReference type="InterPro" id="IPR029071">
    <property type="entry name" value="Ubiquitin-like_domsf"/>
</dbReference>
<name>A0A2G5SDI1_9PELO</name>
<dbReference type="SUPFAM" id="SSF54236">
    <property type="entry name" value="Ubiquitin-like"/>
    <property type="match status" value="1"/>
</dbReference>
<evidence type="ECO:0000313" key="3">
    <source>
        <dbReference type="Proteomes" id="UP000230233"/>
    </source>
</evidence>
<evidence type="ECO:0000313" key="2">
    <source>
        <dbReference type="EMBL" id="PIC12982.1"/>
    </source>
</evidence>
<dbReference type="Proteomes" id="UP000230233">
    <property type="component" value="Unassembled WGS sequence"/>
</dbReference>
<sequence>MDPLNRIIINVEGLGNFAEKYLFHPDLSIAKLLIRVACDLGRPLEHLCFMFNGIVIEGTETPNELGIKYDDEIEVILIYKRPVAIK</sequence>
<protein>
    <recommendedName>
        <fullName evidence="1">Ubiquitin-like domain-containing protein</fullName>
    </recommendedName>
</protein>
<evidence type="ECO:0000259" key="1">
    <source>
        <dbReference type="PROSITE" id="PS50053"/>
    </source>
</evidence>
<dbReference type="PROSITE" id="PS50053">
    <property type="entry name" value="UBIQUITIN_2"/>
    <property type="match status" value="1"/>
</dbReference>
<reference evidence="3" key="1">
    <citation type="submission" date="2017-10" db="EMBL/GenBank/DDBJ databases">
        <title>Rapid genome shrinkage in a self-fertile nematode reveals novel sperm competition proteins.</title>
        <authorList>
            <person name="Yin D."/>
            <person name="Schwarz E.M."/>
            <person name="Thomas C.G."/>
            <person name="Felde R.L."/>
            <person name="Korf I.F."/>
            <person name="Cutter A.D."/>
            <person name="Schartner C.M."/>
            <person name="Ralston E.J."/>
            <person name="Meyer B.J."/>
            <person name="Haag E.S."/>
        </authorList>
    </citation>
    <scope>NUCLEOTIDE SEQUENCE [LARGE SCALE GENOMIC DNA]</scope>
    <source>
        <strain evidence="3">JU1422</strain>
    </source>
</reference>
<gene>
    <name evidence="2" type="ORF">B9Z55_028065</name>
</gene>
<dbReference type="Gene3D" id="3.10.20.90">
    <property type="entry name" value="Phosphatidylinositol 3-kinase Catalytic Subunit, Chain A, domain 1"/>
    <property type="match status" value="1"/>
</dbReference>